<name>V4M366_EUTSA</name>
<evidence type="ECO:0000313" key="1">
    <source>
        <dbReference type="EMBL" id="ESQ46678.1"/>
    </source>
</evidence>
<dbReference type="Proteomes" id="UP000030689">
    <property type="component" value="Unassembled WGS sequence"/>
</dbReference>
<organism evidence="1 2">
    <name type="scientific">Eutrema salsugineum</name>
    <name type="common">Saltwater cress</name>
    <name type="synonym">Sisymbrium salsugineum</name>
    <dbReference type="NCBI Taxonomy" id="72664"/>
    <lineage>
        <taxon>Eukaryota</taxon>
        <taxon>Viridiplantae</taxon>
        <taxon>Streptophyta</taxon>
        <taxon>Embryophyta</taxon>
        <taxon>Tracheophyta</taxon>
        <taxon>Spermatophyta</taxon>
        <taxon>Magnoliopsida</taxon>
        <taxon>eudicotyledons</taxon>
        <taxon>Gunneridae</taxon>
        <taxon>Pentapetalae</taxon>
        <taxon>rosids</taxon>
        <taxon>malvids</taxon>
        <taxon>Brassicales</taxon>
        <taxon>Brassicaceae</taxon>
        <taxon>Eutremeae</taxon>
        <taxon>Eutrema</taxon>
    </lineage>
</organism>
<dbReference type="InterPro" id="IPR012340">
    <property type="entry name" value="NA-bd_OB-fold"/>
</dbReference>
<dbReference type="KEGG" id="eus:EUTSA_v10000605mg"/>
<keyword evidence="2" id="KW-1185">Reference proteome</keyword>
<dbReference type="EMBL" id="KI517426">
    <property type="protein sequence ID" value="ESQ46678.1"/>
    <property type="molecule type" value="Genomic_DNA"/>
</dbReference>
<dbReference type="Gene3D" id="2.40.50.140">
    <property type="entry name" value="Nucleic acid-binding proteins"/>
    <property type="match status" value="1"/>
</dbReference>
<proteinExistence type="predicted"/>
<protein>
    <submittedName>
        <fullName evidence="1">Uncharacterized protein</fullName>
    </submittedName>
</protein>
<dbReference type="Gramene" id="ESQ46678">
    <property type="protein sequence ID" value="ESQ46678"/>
    <property type="gene ID" value="EUTSA_v10000605mg"/>
</dbReference>
<accession>V4M366</accession>
<reference evidence="1 2" key="1">
    <citation type="journal article" date="2013" name="Front. Plant Sci.">
        <title>The Reference Genome of the Halophytic Plant Eutrema salsugineum.</title>
        <authorList>
            <person name="Yang R."/>
            <person name="Jarvis D.E."/>
            <person name="Chen H."/>
            <person name="Beilstein M.A."/>
            <person name="Grimwood J."/>
            <person name="Jenkins J."/>
            <person name="Shu S."/>
            <person name="Prochnik S."/>
            <person name="Xin M."/>
            <person name="Ma C."/>
            <person name="Schmutz J."/>
            <person name="Wing R.A."/>
            <person name="Mitchell-Olds T."/>
            <person name="Schumaker K.S."/>
            <person name="Wang X."/>
        </authorList>
    </citation>
    <scope>NUCLEOTIDE SEQUENCE [LARGE SCALE GENOMIC DNA]</scope>
</reference>
<evidence type="ECO:0000313" key="2">
    <source>
        <dbReference type="Proteomes" id="UP000030689"/>
    </source>
</evidence>
<dbReference type="STRING" id="72664.V4M366"/>
<sequence>MEVVNQTAAQLTESVEEIQDPDVLPLPISNICGKTFLFKLSIESSNIVFNSDVYKVTKIVTQSDMVKEFSKISGFLTTPDVKSEEMGFITPDEQVCYLGIRCLSLILYECAKTYLFKFVILGS</sequence>
<gene>
    <name evidence="1" type="ORF">EUTSA_v10000605mg</name>
</gene>
<dbReference type="AlphaFoldDB" id="V4M366"/>